<evidence type="ECO:0000256" key="1">
    <source>
        <dbReference type="SAM" id="MobiDB-lite"/>
    </source>
</evidence>
<protein>
    <submittedName>
        <fullName evidence="2">Uncharacterized protein</fullName>
    </submittedName>
</protein>
<evidence type="ECO:0000313" key="2">
    <source>
        <dbReference type="WBParaSite" id="MCU_009720-RA"/>
    </source>
</evidence>
<sequence>MDNSAEQQWTCEFTAYCLYRSCVVSPDLRRFLPLIGGGGQHCYITLSHPITCLCTKGVVAYWLISWMKQFEPLEMRKKKQLLNLRAARILDEAAVSVSYSRAGVKKGGCLPTGNRQKWPLSHTPPPVRTVFGWRRTNGPPRHTHLRPHWPEPTPREPYLS</sequence>
<accession>A0A5K3FMT8</accession>
<dbReference type="AlphaFoldDB" id="A0A5K3FMT8"/>
<reference evidence="2" key="1">
    <citation type="submission" date="2019-11" db="UniProtKB">
        <authorList>
            <consortium name="WormBaseParasite"/>
        </authorList>
    </citation>
    <scope>IDENTIFICATION</scope>
</reference>
<proteinExistence type="predicted"/>
<name>A0A5K3FMT8_MESCO</name>
<dbReference type="WBParaSite" id="MCU_009720-RA">
    <property type="protein sequence ID" value="MCU_009720-RA"/>
    <property type="gene ID" value="MCU_009720"/>
</dbReference>
<feature type="region of interest" description="Disordered" evidence="1">
    <location>
        <begin position="133"/>
        <end position="160"/>
    </location>
</feature>
<organism evidence="2">
    <name type="scientific">Mesocestoides corti</name>
    <name type="common">Flatworm</name>
    <dbReference type="NCBI Taxonomy" id="53468"/>
    <lineage>
        <taxon>Eukaryota</taxon>
        <taxon>Metazoa</taxon>
        <taxon>Spiralia</taxon>
        <taxon>Lophotrochozoa</taxon>
        <taxon>Platyhelminthes</taxon>
        <taxon>Cestoda</taxon>
        <taxon>Eucestoda</taxon>
        <taxon>Cyclophyllidea</taxon>
        <taxon>Mesocestoididae</taxon>
        <taxon>Mesocestoides</taxon>
    </lineage>
</organism>